<comment type="caution">
    <text evidence="2">The sequence shown here is derived from an EMBL/GenBank/DDBJ whole genome shotgun (WGS) entry which is preliminary data.</text>
</comment>
<proteinExistence type="predicted"/>
<dbReference type="Gene3D" id="3.40.50.150">
    <property type="entry name" value="Vaccinia Virus protein VP39"/>
    <property type="match status" value="1"/>
</dbReference>
<name>A0ABS1D182_9PROT</name>
<keyword evidence="3" id="KW-1185">Reference proteome</keyword>
<dbReference type="InterPro" id="IPR006342">
    <property type="entry name" value="FkbM_mtfrase"/>
</dbReference>
<evidence type="ECO:0000313" key="3">
    <source>
        <dbReference type="Proteomes" id="UP000697995"/>
    </source>
</evidence>
<reference evidence="2 3" key="1">
    <citation type="journal article" date="2020" name="Microorganisms">
        <title>Osmotic Adaptation and Compatible Solute Biosynthesis of Phototrophic Bacteria as Revealed from Genome Analyses.</title>
        <authorList>
            <person name="Imhoff J.F."/>
            <person name="Rahn T."/>
            <person name="Kunzel S."/>
            <person name="Keller A."/>
            <person name="Neulinger S.C."/>
        </authorList>
    </citation>
    <scope>NUCLEOTIDE SEQUENCE [LARGE SCALE GENOMIC DNA]</scope>
    <source>
        <strain evidence="2 3">DSM 15382</strain>
    </source>
</reference>
<evidence type="ECO:0000259" key="1">
    <source>
        <dbReference type="Pfam" id="PF05050"/>
    </source>
</evidence>
<dbReference type="PANTHER" id="PTHR34203:SF15">
    <property type="entry name" value="SLL1173 PROTEIN"/>
    <property type="match status" value="1"/>
</dbReference>
<dbReference type="Pfam" id="PF05050">
    <property type="entry name" value="Methyltransf_21"/>
    <property type="match status" value="1"/>
</dbReference>
<dbReference type="InterPro" id="IPR052514">
    <property type="entry name" value="SAM-dependent_MTase"/>
</dbReference>
<dbReference type="NCBIfam" id="TIGR01444">
    <property type="entry name" value="fkbM_fam"/>
    <property type="match status" value="1"/>
</dbReference>
<dbReference type="PANTHER" id="PTHR34203">
    <property type="entry name" value="METHYLTRANSFERASE, FKBM FAMILY PROTEIN"/>
    <property type="match status" value="1"/>
</dbReference>
<accession>A0ABS1D182</accession>
<dbReference type="EMBL" id="NRSG01000190">
    <property type="protein sequence ID" value="MBK1660566.1"/>
    <property type="molecule type" value="Genomic_DNA"/>
</dbReference>
<evidence type="ECO:0000313" key="2">
    <source>
        <dbReference type="EMBL" id="MBK1660566.1"/>
    </source>
</evidence>
<organism evidence="2 3">
    <name type="scientific">Paracraurococcus ruber</name>
    <dbReference type="NCBI Taxonomy" id="77675"/>
    <lineage>
        <taxon>Bacteria</taxon>
        <taxon>Pseudomonadati</taxon>
        <taxon>Pseudomonadota</taxon>
        <taxon>Alphaproteobacteria</taxon>
        <taxon>Acetobacterales</taxon>
        <taxon>Roseomonadaceae</taxon>
        <taxon>Paracraurococcus</taxon>
    </lineage>
</organism>
<protein>
    <recommendedName>
        <fullName evidence="1">Methyltransferase FkbM domain-containing protein</fullName>
    </recommendedName>
</protein>
<gene>
    <name evidence="2" type="ORF">CKO45_20290</name>
</gene>
<dbReference type="Proteomes" id="UP000697995">
    <property type="component" value="Unassembled WGS sequence"/>
</dbReference>
<sequence length="374" mass="40024">MRTHPIAGGGLACRHAAWDGRGPTGETSSRMTTGIRFALGRLRSLVLGGAPGVSRRDIVAAHELLLGRLPESEAAIRQFSDLPDRAALGTSLIRSPAFRARLATEGVLDTLYHRRQTVYLGDRILAYTHAGARMFLLPDDVDLTPHLLESGQWEAHVEAAIRRLLRPGQAAADIGANVGYHSLAIAQSIGPAGRLEALEANPAVARLLRATLASNGFLDRARVHAVAALDRPGQVTLAAAQDHHGSGHVATGLPDGWADRYPVQWEVPARRLDDLLPEAARLDLIRLDIEGAEPLALRGAEGVIRRSPGLRIIAEWSVPMMAPRTDLPGFVAWLSGLGFGFWRIGDGGALDPVHPAATLELPHCDLLLSRGGVD</sequence>
<dbReference type="SUPFAM" id="SSF53335">
    <property type="entry name" value="S-adenosyl-L-methionine-dependent methyltransferases"/>
    <property type="match status" value="1"/>
</dbReference>
<dbReference type="InterPro" id="IPR029063">
    <property type="entry name" value="SAM-dependent_MTases_sf"/>
</dbReference>
<feature type="domain" description="Methyltransferase FkbM" evidence="1">
    <location>
        <begin position="173"/>
        <end position="320"/>
    </location>
</feature>